<proteinExistence type="predicted"/>
<comment type="caution">
    <text evidence="1">The sequence shown here is derived from an EMBL/GenBank/DDBJ whole genome shotgun (WGS) entry which is preliminary data.</text>
</comment>
<name>A0A3M7SCQ2_BRAPC</name>
<sequence>MIHFHIGTLHIRVFQVKLYSYDPTLDSQLMKKDVLTSGFVLRSLFTRRKLTLPSVKIKYLWLDQSEAGPRLTVSTV</sequence>
<evidence type="ECO:0000313" key="1">
    <source>
        <dbReference type="EMBL" id="RNA33318.1"/>
    </source>
</evidence>
<accession>A0A3M7SCQ2</accession>
<keyword evidence="2" id="KW-1185">Reference proteome</keyword>
<organism evidence="1 2">
    <name type="scientific">Brachionus plicatilis</name>
    <name type="common">Marine rotifer</name>
    <name type="synonym">Brachionus muelleri</name>
    <dbReference type="NCBI Taxonomy" id="10195"/>
    <lineage>
        <taxon>Eukaryota</taxon>
        <taxon>Metazoa</taxon>
        <taxon>Spiralia</taxon>
        <taxon>Gnathifera</taxon>
        <taxon>Rotifera</taxon>
        <taxon>Eurotatoria</taxon>
        <taxon>Monogononta</taxon>
        <taxon>Pseudotrocha</taxon>
        <taxon>Ploima</taxon>
        <taxon>Brachionidae</taxon>
        <taxon>Brachionus</taxon>
    </lineage>
</organism>
<dbReference type="AlphaFoldDB" id="A0A3M7SCQ2"/>
<protein>
    <submittedName>
        <fullName evidence="1">Uncharacterized protein</fullName>
    </submittedName>
</protein>
<dbReference type="EMBL" id="REGN01001656">
    <property type="protein sequence ID" value="RNA33318.1"/>
    <property type="molecule type" value="Genomic_DNA"/>
</dbReference>
<dbReference type="Proteomes" id="UP000276133">
    <property type="component" value="Unassembled WGS sequence"/>
</dbReference>
<reference evidence="1 2" key="1">
    <citation type="journal article" date="2018" name="Sci. Rep.">
        <title>Genomic signatures of local adaptation to the degree of environmental predictability in rotifers.</title>
        <authorList>
            <person name="Franch-Gras L."/>
            <person name="Hahn C."/>
            <person name="Garcia-Roger E.M."/>
            <person name="Carmona M.J."/>
            <person name="Serra M."/>
            <person name="Gomez A."/>
        </authorList>
    </citation>
    <scope>NUCLEOTIDE SEQUENCE [LARGE SCALE GENOMIC DNA]</scope>
    <source>
        <strain evidence="1">HYR1</strain>
    </source>
</reference>
<gene>
    <name evidence="1" type="ORF">BpHYR1_034460</name>
</gene>
<evidence type="ECO:0000313" key="2">
    <source>
        <dbReference type="Proteomes" id="UP000276133"/>
    </source>
</evidence>